<evidence type="ECO:0000313" key="3">
    <source>
        <dbReference type="EMBL" id="KAK4036079.1"/>
    </source>
</evidence>
<dbReference type="Pfam" id="PF00651">
    <property type="entry name" value="BTB"/>
    <property type="match status" value="1"/>
</dbReference>
<feature type="region of interest" description="Disordered" evidence="1">
    <location>
        <begin position="536"/>
        <end position="611"/>
    </location>
</feature>
<evidence type="ECO:0000256" key="1">
    <source>
        <dbReference type="SAM" id="MobiDB-lite"/>
    </source>
</evidence>
<dbReference type="EMBL" id="JAOYFB010000040">
    <property type="protein sequence ID" value="KAK4036079.1"/>
    <property type="molecule type" value="Genomic_DNA"/>
</dbReference>
<dbReference type="SMART" id="SM00225">
    <property type="entry name" value="BTB"/>
    <property type="match status" value="1"/>
</dbReference>
<feature type="region of interest" description="Disordered" evidence="1">
    <location>
        <begin position="448"/>
        <end position="469"/>
    </location>
</feature>
<dbReference type="CDD" id="cd18186">
    <property type="entry name" value="BTB_POZ_ZBTB_KLHL-like"/>
    <property type="match status" value="1"/>
</dbReference>
<dbReference type="InterPro" id="IPR000210">
    <property type="entry name" value="BTB/POZ_dom"/>
</dbReference>
<proteinExistence type="predicted"/>
<feature type="domain" description="BTB" evidence="2">
    <location>
        <begin position="141"/>
        <end position="210"/>
    </location>
</feature>
<dbReference type="Gene3D" id="3.30.710.10">
    <property type="entry name" value="Potassium Channel Kv1.1, Chain A"/>
    <property type="match status" value="1"/>
</dbReference>
<accession>A0ABR0B301</accession>
<dbReference type="SUPFAM" id="SSF54695">
    <property type="entry name" value="POZ domain"/>
    <property type="match status" value="1"/>
</dbReference>
<dbReference type="PANTHER" id="PTHR24413">
    <property type="entry name" value="SPECKLE-TYPE POZ PROTEIN"/>
    <property type="match status" value="1"/>
</dbReference>
<name>A0ABR0B301_9CRUS</name>
<evidence type="ECO:0000259" key="2">
    <source>
        <dbReference type="PROSITE" id="PS50097"/>
    </source>
</evidence>
<organism evidence="3 4">
    <name type="scientific">Daphnia magna</name>
    <dbReference type="NCBI Taxonomy" id="35525"/>
    <lineage>
        <taxon>Eukaryota</taxon>
        <taxon>Metazoa</taxon>
        <taxon>Ecdysozoa</taxon>
        <taxon>Arthropoda</taxon>
        <taxon>Crustacea</taxon>
        <taxon>Branchiopoda</taxon>
        <taxon>Diplostraca</taxon>
        <taxon>Cladocera</taxon>
        <taxon>Anomopoda</taxon>
        <taxon>Daphniidae</taxon>
        <taxon>Daphnia</taxon>
    </lineage>
</organism>
<comment type="caution">
    <text evidence="3">The sequence shown here is derived from an EMBL/GenBank/DDBJ whole genome shotgun (WGS) entry which is preliminary data.</text>
</comment>
<sequence length="611" mass="66362">MSVLEKSTTCKIEWHVANINSKSHEIELEDGFKVCFGVKTVAFQHIIYLVSKSSQPSVFDIGEVLFTTCSSPDQRRRMFRLSSEGPNSVYSAELTELKTPLTIACWISLRIVESVKNYAFQLEDTLLTEQLWISAKNGRLTDVEFQVGQVSKSKTFTAHRSILTARSPVLAGLFEKEESSSSHIIIEDMQPSIFKHFLRFIYTGQLRASAMANISEVQALADRYQIETLQKLCRHPLQEMNASELTSLILSITHTPASTKLEATTLFGKPLHKLAHMSPMVVGADHQTSNNIGSTTALDRANYFFTGNPLTPAASTNTSEFSFPKMSHATGPVSFHFGNRTSSGNGASPVIALQAPAISSTPSTSGNSAFTPGTVFSAPSGEGPSGSQIQTASMGPSTSTFTFKQPVDVNSVTLKAAVVAAAISRLRMVFDEFLGTEETMDLNDSFSTDAVNVSAPPPSPEPNSKMNPTIQFSQPKLVVSTTSSSTSDSSGVCLPTTSKKGKCTKVPEKSPYSSAPATPLDDGIKLEFPCLHSSNQFAESDNSRSNTYSPTSISRVQDDISRHQSASETRKHFAQSKSLGLPILQMPHLTNRENRLRESLSSEKTEGTKTL</sequence>
<feature type="compositionally biased region" description="Basic and acidic residues" evidence="1">
    <location>
        <begin position="590"/>
        <end position="611"/>
    </location>
</feature>
<dbReference type="InterPro" id="IPR011333">
    <property type="entry name" value="SKP1/BTB/POZ_sf"/>
</dbReference>
<protein>
    <recommendedName>
        <fullName evidence="2">BTB domain-containing protein</fullName>
    </recommendedName>
</protein>
<feature type="compositionally biased region" description="Polar residues" evidence="1">
    <location>
        <begin position="536"/>
        <end position="555"/>
    </location>
</feature>
<evidence type="ECO:0000313" key="4">
    <source>
        <dbReference type="Proteomes" id="UP001234178"/>
    </source>
</evidence>
<gene>
    <name evidence="3" type="ORF">OUZ56_028150</name>
</gene>
<dbReference type="PROSITE" id="PS50097">
    <property type="entry name" value="BTB"/>
    <property type="match status" value="1"/>
</dbReference>
<dbReference type="Proteomes" id="UP001234178">
    <property type="component" value="Unassembled WGS sequence"/>
</dbReference>
<reference evidence="3 4" key="1">
    <citation type="journal article" date="2023" name="Nucleic Acids Res.">
        <title>The hologenome of Daphnia magna reveals possible DNA methylation and microbiome-mediated evolution of the host genome.</title>
        <authorList>
            <person name="Chaturvedi A."/>
            <person name="Li X."/>
            <person name="Dhandapani V."/>
            <person name="Marshall H."/>
            <person name="Kissane S."/>
            <person name="Cuenca-Cambronero M."/>
            <person name="Asole G."/>
            <person name="Calvet F."/>
            <person name="Ruiz-Romero M."/>
            <person name="Marangio P."/>
            <person name="Guigo R."/>
            <person name="Rago D."/>
            <person name="Mirbahai L."/>
            <person name="Eastwood N."/>
            <person name="Colbourne J.K."/>
            <person name="Zhou J."/>
            <person name="Mallon E."/>
            <person name="Orsini L."/>
        </authorList>
    </citation>
    <scope>NUCLEOTIDE SEQUENCE [LARGE SCALE GENOMIC DNA]</scope>
    <source>
        <strain evidence="3">LRV0_1</strain>
    </source>
</reference>
<keyword evidence="4" id="KW-1185">Reference proteome</keyword>